<dbReference type="AlphaFoldDB" id="A0A512NFB8"/>
<protein>
    <submittedName>
        <fullName evidence="2">Uncharacterized protein</fullName>
    </submittedName>
</protein>
<feature type="transmembrane region" description="Helical" evidence="1">
    <location>
        <begin position="43"/>
        <end position="64"/>
    </location>
</feature>
<evidence type="ECO:0000313" key="2">
    <source>
        <dbReference type="EMBL" id="GEP57612.1"/>
    </source>
</evidence>
<dbReference type="EMBL" id="BKAJ01000083">
    <property type="protein sequence ID" value="GEP57612.1"/>
    <property type="molecule type" value="Genomic_DNA"/>
</dbReference>
<comment type="caution">
    <text evidence="2">The sequence shown here is derived from an EMBL/GenBank/DDBJ whole genome shotgun (WGS) entry which is preliminary data.</text>
</comment>
<sequence>MLAVSIVLSIAGLGFFCWLLFTMAVYALPTFAGLTAGLAAFHSGAGVVGALVVGLLVGGAILALGQFAFAVTRTPLIRIAIGLLYGVPAAIAGYQVSFALAGVGMPISVWQTAFAVVGAVVSGCTAFSRLAQLAPPPDVQGAGIAYSPAGGRLHDQGR</sequence>
<keyword evidence="1" id="KW-0812">Transmembrane</keyword>
<keyword evidence="1" id="KW-0472">Membrane</keyword>
<reference evidence="2 3" key="1">
    <citation type="submission" date="2019-07" db="EMBL/GenBank/DDBJ databases">
        <title>Whole genome shotgun sequence of Reyranella soli NBRC 108950.</title>
        <authorList>
            <person name="Hosoyama A."/>
            <person name="Uohara A."/>
            <person name="Ohji S."/>
            <person name="Ichikawa N."/>
        </authorList>
    </citation>
    <scope>NUCLEOTIDE SEQUENCE [LARGE SCALE GENOMIC DNA]</scope>
    <source>
        <strain evidence="2 3">NBRC 108950</strain>
    </source>
</reference>
<dbReference type="RefSeq" id="WP_147152083.1">
    <property type="nucleotide sequence ID" value="NZ_BKAJ01000083.1"/>
</dbReference>
<evidence type="ECO:0000313" key="3">
    <source>
        <dbReference type="Proteomes" id="UP000321058"/>
    </source>
</evidence>
<evidence type="ECO:0000256" key="1">
    <source>
        <dbReference type="SAM" id="Phobius"/>
    </source>
</evidence>
<organism evidence="2 3">
    <name type="scientific">Reyranella soli</name>
    <dbReference type="NCBI Taxonomy" id="1230389"/>
    <lineage>
        <taxon>Bacteria</taxon>
        <taxon>Pseudomonadati</taxon>
        <taxon>Pseudomonadota</taxon>
        <taxon>Alphaproteobacteria</taxon>
        <taxon>Hyphomicrobiales</taxon>
        <taxon>Reyranellaceae</taxon>
        <taxon>Reyranella</taxon>
    </lineage>
</organism>
<gene>
    <name evidence="2" type="ORF">RSO01_47780</name>
</gene>
<feature type="transmembrane region" description="Helical" evidence="1">
    <location>
        <begin position="108"/>
        <end position="127"/>
    </location>
</feature>
<feature type="transmembrane region" description="Helical" evidence="1">
    <location>
        <begin position="76"/>
        <end position="96"/>
    </location>
</feature>
<keyword evidence="1" id="KW-1133">Transmembrane helix</keyword>
<proteinExistence type="predicted"/>
<name>A0A512NFB8_9HYPH</name>
<dbReference type="Proteomes" id="UP000321058">
    <property type="component" value="Unassembled WGS sequence"/>
</dbReference>
<dbReference type="OrthoDB" id="7219977at2"/>
<keyword evidence="3" id="KW-1185">Reference proteome</keyword>
<accession>A0A512NFB8</accession>